<gene>
    <name evidence="1" type="ORF">RPERSI_LOCUS1871</name>
</gene>
<proteinExistence type="predicted"/>
<accession>A0ACA9L1S6</accession>
<reference evidence="1" key="1">
    <citation type="submission" date="2021-06" db="EMBL/GenBank/DDBJ databases">
        <authorList>
            <person name="Kallberg Y."/>
            <person name="Tangrot J."/>
            <person name="Rosling A."/>
        </authorList>
    </citation>
    <scope>NUCLEOTIDE SEQUENCE</scope>
    <source>
        <strain evidence="1">MA461A</strain>
    </source>
</reference>
<comment type="caution">
    <text evidence="1">The sequence shown here is derived from an EMBL/GenBank/DDBJ whole genome shotgun (WGS) entry which is preliminary data.</text>
</comment>
<name>A0ACA9L1S6_9GLOM</name>
<keyword evidence="2" id="KW-1185">Reference proteome</keyword>
<feature type="non-terminal residue" evidence="1">
    <location>
        <position position="1"/>
    </location>
</feature>
<evidence type="ECO:0000313" key="2">
    <source>
        <dbReference type="Proteomes" id="UP000789920"/>
    </source>
</evidence>
<evidence type="ECO:0000313" key="1">
    <source>
        <dbReference type="EMBL" id="CAG8502107.1"/>
    </source>
</evidence>
<protein>
    <submittedName>
        <fullName evidence="1">33371_t:CDS:1</fullName>
    </submittedName>
</protein>
<dbReference type="Proteomes" id="UP000789920">
    <property type="component" value="Unassembled WGS sequence"/>
</dbReference>
<organism evidence="1 2">
    <name type="scientific">Racocetra persica</name>
    <dbReference type="NCBI Taxonomy" id="160502"/>
    <lineage>
        <taxon>Eukaryota</taxon>
        <taxon>Fungi</taxon>
        <taxon>Fungi incertae sedis</taxon>
        <taxon>Mucoromycota</taxon>
        <taxon>Glomeromycotina</taxon>
        <taxon>Glomeromycetes</taxon>
        <taxon>Diversisporales</taxon>
        <taxon>Gigasporaceae</taxon>
        <taxon>Racocetra</taxon>
    </lineage>
</organism>
<dbReference type="EMBL" id="CAJVQC010001875">
    <property type="protein sequence ID" value="CAG8502107.1"/>
    <property type="molecule type" value="Genomic_DNA"/>
</dbReference>
<sequence>FLLVLRFPIAYDLIKRSKWRKHKEKDAIVTKFKIGIRPKDKMDKPQLILALYSAFPSFLRVTSEFHAAVESIRSRSSNGHGGFQARHNLEHRRPLLGGNNTGGKPINGSNGLNKGEFSRMAGAIGKDINITAAKLQKLTKCMKTLFDDRPVEISELTYIIKQDIAKINKQIALLQQYVRDHKKNNRQADEHSSNVVVMLQSKLASTSMGFKDVLEIRTQNMKESKDRREQFMFSSSQHANIPAANSPLYNTQRRNEHQNTDFLALDMSSGQVQQQQLQFIEQQDNYIESRATAIESIESTIAELGNIFQQLAQMVAEQRETVQRIDANTDDIQTHVEGAQKELLKYYASISSNRWLMVKIFAMTQDKVILVTGGYGLVGKAIEWVIENDQGKFGKMEGEKWVFLTSKDGDLRSAEATRAIFDKYKPTHVIHLAALVGGLFKNMKYKLDFLRDNLLINDNILHTAHEHKVKKVVSCLSTCIFPDKTTYPIDETMIHNGPPHDSNFGYAYAKRLIDTQNKAYYDQFGDKFTSVIPTNVFGPHDNYDLQDSHVIPGLIHKCYLAKKNKTPFVVAGTGKPLRQFIYSRDLAKLFIWVLREYDEVDPIILSVGEEDEVSIKDVADAIVNAMDFKESYSFDTTKADGQYKKTASNEKLLKYLPDFKFTPFETAVKESVEWFIQNYDNARTGKH</sequence>